<protein>
    <recommendedName>
        <fullName evidence="4">NlpC/P60 family protein</fullName>
    </recommendedName>
</protein>
<organism evidence="2 3">
    <name type="scientific">Lentzea fradiae</name>
    <dbReference type="NCBI Taxonomy" id="200378"/>
    <lineage>
        <taxon>Bacteria</taxon>
        <taxon>Bacillati</taxon>
        <taxon>Actinomycetota</taxon>
        <taxon>Actinomycetes</taxon>
        <taxon>Pseudonocardiales</taxon>
        <taxon>Pseudonocardiaceae</taxon>
        <taxon>Lentzea</taxon>
    </lineage>
</organism>
<evidence type="ECO:0000313" key="2">
    <source>
        <dbReference type="EMBL" id="SDG26122.1"/>
    </source>
</evidence>
<keyword evidence="3" id="KW-1185">Reference proteome</keyword>
<dbReference type="AlphaFoldDB" id="A0A1G7STB1"/>
<accession>A0A1G7STB1</accession>
<name>A0A1G7STB1_9PSEU</name>
<gene>
    <name evidence="2" type="ORF">SAMN05216553_106450</name>
</gene>
<evidence type="ECO:0000313" key="3">
    <source>
        <dbReference type="Proteomes" id="UP000199623"/>
    </source>
</evidence>
<dbReference type="STRING" id="200378.SAMN05216553_106450"/>
<dbReference type="SUPFAM" id="SSF54001">
    <property type="entry name" value="Cysteine proteinases"/>
    <property type="match status" value="1"/>
</dbReference>
<feature type="chain" id="PRO_5011500793" description="NlpC/P60 family protein" evidence="1">
    <location>
        <begin position="25"/>
        <end position="178"/>
    </location>
</feature>
<sequence>MKLLTGVVVGTLGFALLSAPAVSAAPVSTELATTESVATATVSRSEMIQRAKSWNPHTSKRIPYNQKKTHGGYRTDCSGYVSMAAKLSKPGPNTVTLASSTYTVAINKNDMRMGDLFIDSIGDANSRHVVIFEKWANAQHTAYWAYEQRGGYGTDYRTRSYGLGGDQYKARRLKNITG</sequence>
<dbReference type="EMBL" id="FNCC01000006">
    <property type="protein sequence ID" value="SDG26122.1"/>
    <property type="molecule type" value="Genomic_DNA"/>
</dbReference>
<evidence type="ECO:0008006" key="4">
    <source>
        <dbReference type="Google" id="ProtNLM"/>
    </source>
</evidence>
<evidence type="ECO:0000256" key="1">
    <source>
        <dbReference type="SAM" id="SignalP"/>
    </source>
</evidence>
<dbReference type="Proteomes" id="UP000199623">
    <property type="component" value="Unassembled WGS sequence"/>
</dbReference>
<proteinExistence type="predicted"/>
<reference evidence="3" key="1">
    <citation type="submission" date="2016-10" db="EMBL/GenBank/DDBJ databases">
        <authorList>
            <person name="Varghese N."/>
            <person name="Submissions S."/>
        </authorList>
    </citation>
    <scope>NUCLEOTIDE SEQUENCE [LARGE SCALE GENOMIC DNA]</scope>
    <source>
        <strain evidence="3">CGMCC 4.3506</strain>
    </source>
</reference>
<dbReference type="Gene3D" id="3.90.1720.10">
    <property type="entry name" value="endopeptidase domain like (from Nostoc punctiforme)"/>
    <property type="match status" value="1"/>
</dbReference>
<keyword evidence="1" id="KW-0732">Signal</keyword>
<dbReference type="RefSeq" id="WP_218133773.1">
    <property type="nucleotide sequence ID" value="NZ_FNCC01000006.1"/>
</dbReference>
<feature type="signal peptide" evidence="1">
    <location>
        <begin position="1"/>
        <end position="24"/>
    </location>
</feature>
<dbReference type="InterPro" id="IPR038765">
    <property type="entry name" value="Papain-like_cys_pep_sf"/>
</dbReference>